<accession>A0A443SRP9</accession>
<gene>
    <name evidence="1" type="ORF">B4U80_01041</name>
</gene>
<comment type="caution">
    <text evidence="1">The sequence shown here is derived from an EMBL/GenBank/DDBJ whole genome shotgun (WGS) entry which is preliminary data.</text>
</comment>
<dbReference type="VEuPathDB" id="VectorBase:LDEU001878"/>
<evidence type="ECO:0000313" key="1">
    <source>
        <dbReference type="EMBL" id="RWS30162.1"/>
    </source>
</evidence>
<proteinExistence type="predicted"/>
<dbReference type="EMBL" id="NCKV01000614">
    <property type="protein sequence ID" value="RWS30162.1"/>
    <property type="molecule type" value="Genomic_DNA"/>
</dbReference>
<sequence length="40" mass="4867">MDHLRPRVHRHPHYFFDPLRNAINGLRNVRDVAITELYLL</sequence>
<organism evidence="1 2">
    <name type="scientific">Leptotrombidium deliense</name>
    <dbReference type="NCBI Taxonomy" id="299467"/>
    <lineage>
        <taxon>Eukaryota</taxon>
        <taxon>Metazoa</taxon>
        <taxon>Ecdysozoa</taxon>
        <taxon>Arthropoda</taxon>
        <taxon>Chelicerata</taxon>
        <taxon>Arachnida</taxon>
        <taxon>Acari</taxon>
        <taxon>Acariformes</taxon>
        <taxon>Trombidiformes</taxon>
        <taxon>Prostigmata</taxon>
        <taxon>Anystina</taxon>
        <taxon>Parasitengona</taxon>
        <taxon>Trombiculoidea</taxon>
        <taxon>Trombiculidae</taxon>
        <taxon>Leptotrombidium</taxon>
    </lineage>
</organism>
<keyword evidence="2" id="KW-1185">Reference proteome</keyword>
<dbReference type="AlphaFoldDB" id="A0A443SRP9"/>
<evidence type="ECO:0000313" key="2">
    <source>
        <dbReference type="Proteomes" id="UP000288716"/>
    </source>
</evidence>
<dbReference type="Proteomes" id="UP000288716">
    <property type="component" value="Unassembled WGS sequence"/>
</dbReference>
<protein>
    <submittedName>
        <fullName evidence="1">Uncharacterized protein</fullName>
    </submittedName>
</protein>
<reference evidence="1 2" key="1">
    <citation type="journal article" date="2018" name="Gigascience">
        <title>Genomes of trombidid mites reveal novel predicted allergens and laterally-transferred genes associated with secondary metabolism.</title>
        <authorList>
            <person name="Dong X."/>
            <person name="Chaisiri K."/>
            <person name="Xia D."/>
            <person name="Armstrong S.D."/>
            <person name="Fang Y."/>
            <person name="Donnelly M.J."/>
            <person name="Kadowaki T."/>
            <person name="McGarry J.W."/>
            <person name="Darby A.C."/>
            <person name="Makepeace B.L."/>
        </authorList>
    </citation>
    <scope>NUCLEOTIDE SEQUENCE [LARGE SCALE GENOMIC DNA]</scope>
    <source>
        <strain evidence="1">UoL-UT</strain>
    </source>
</reference>
<name>A0A443SRP9_9ACAR</name>